<evidence type="ECO:0000256" key="6">
    <source>
        <dbReference type="ARBA" id="ARBA00023229"/>
    </source>
</evidence>
<accession>A0ABY4PD78</accession>
<dbReference type="CDD" id="cd00685">
    <property type="entry name" value="Trans_IPPS_HT"/>
    <property type="match status" value="1"/>
</dbReference>
<keyword evidence="9" id="KW-1185">Reference proteome</keyword>
<dbReference type="InterPro" id="IPR008949">
    <property type="entry name" value="Isoprenoid_synthase_dom_sf"/>
</dbReference>
<dbReference type="InterPro" id="IPR000092">
    <property type="entry name" value="Polyprenyl_synt"/>
</dbReference>
<dbReference type="Proteomes" id="UP000831947">
    <property type="component" value="Chromosome"/>
</dbReference>
<dbReference type="PROSITE" id="PS00723">
    <property type="entry name" value="POLYPRENYL_SYNTHASE_1"/>
    <property type="match status" value="1"/>
</dbReference>
<name>A0ABY4PD78_9LACO</name>
<sequence>MNENFQKLQDQYLSDFNAYLQQQLSKEVVNPELQEGMLYSLNAGGKRLRPLLFLATLSSLCPRRDLTSYFRIAGALELVHTYSLIHDDLPEMDNDDYRRGKLTNHRQFTVGRAVLAGDALLTQAFLWLTDNNLTSAIQTSLVKILAEKAGAQGMVAGQMTDIVHTGEQLSLVQIQQLDRQKTGALITAAVQMGAVCAQADVNIQRHLINFAQKFGLAFQIFDDLLDLTSDSQTMGKAVGKDIAAGKNTYPKLLGLTQARDQLRSLVQAAHAELTAIDLQNSVLDSTLTYFELKESNG</sequence>
<dbReference type="Pfam" id="PF00348">
    <property type="entry name" value="polyprenyl_synt"/>
    <property type="match status" value="1"/>
</dbReference>
<proteinExistence type="inferred from homology"/>
<dbReference type="SFLD" id="SFLDS00005">
    <property type="entry name" value="Isoprenoid_Synthase_Type_I"/>
    <property type="match status" value="1"/>
</dbReference>
<dbReference type="PANTHER" id="PTHR43281">
    <property type="entry name" value="FARNESYL DIPHOSPHATE SYNTHASE"/>
    <property type="match status" value="1"/>
</dbReference>
<comment type="similarity">
    <text evidence="2 7">Belongs to the FPP/GGPP synthase family.</text>
</comment>
<dbReference type="EMBL" id="CP093365">
    <property type="protein sequence ID" value="UQS83451.1"/>
    <property type="molecule type" value="Genomic_DNA"/>
</dbReference>
<dbReference type="InterPro" id="IPR033749">
    <property type="entry name" value="Polyprenyl_synt_CS"/>
</dbReference>
<dbReference type="PROSITE" id="PS00444">
    <property type="entry name" value="POLYPRENYL_SYNTHASE_2"/>
    <property type="match status" value="1"/>
</dbReference>
<protein>
    <submittedName>
        <fullName evidence="8">Polyprenyl synthetase family protein</fullName>
    </submittedName>
</protein>
<dbReference type="PANTHER" id="PTHR43281:SF1">
    <property type="entry name" value="FARNESYL DIPHOSPHATE SYNTHASE"/>
    <property type="match status" value="1"/>
</dbReference>
<dbReference type="Gene3D" id="1.10.600.10">
    <property type="entry name" value="Farnesyl Diphosphate Synthase"/>
    <property type="match status" value="1"/>
</dbReference>
<evidence type="ECO:0000313" key="9">
    <source>
        <dbReference type="Proteomes" id="UP000831947"/>
    </source>
</evidence>
<evidence type="ECO:0000256" key="3">
    <source>
        <dbReference type="ARBA" id="ARBA00022679"/>
    </source>
</evidence>
<dbReference type="SUPFAM" id="SSF48576">
    <property type="entry name" value="Terpenoid synthases"/>
    <property type="match status" value="1"/>
</dbReference>
<organism evidence="8 9">
    <name type="scientific">Bombilactobacillus thymidiniphilus</name>
    <dbReference type="NCBI Taxonomy" id="2923363"/>
    <lineage>
        <taxon>Bacteria</taxon>
        <taxon>Bacillati</taxon>
        <taxon>Bacillota</taxon>
        <taxon>Bacilli</taxon>
        <taxon>Lactobacillales</taxon>
        <taxon>Lactobacillaceae</taxon>
        <taxon>Bombilactobacillus</taxon>
    </lineage>
</organism>
<reference evidence="8 9" key="1">
    <citation type="journal article" date="2022" name="Int. J. Syst. Evol. Microbiol.">
        <title>Apilactobacillus apisilvae sp. nov., Nicolia spurrieriana gen. nov. sp. nov., Bombilactobacillus folatiphilus sp. nov. and Bombilactobacillus thymidiniphilus sp. nov., four new lactic acid bacterial isolates from stingless bees Tetragonula carbonaria and Austroplebeia australis.</title>
        <authorList>
            <person name="Oliphant S.A."/>
            <person name="Watson-Haigh N.S."/>
            <person name="Sumby K.M."/>
            <person name="Gardner J."/>
            <person name="Groom S."/>
            <person name="Jiranek V."/>
        </authorList>
    </citation>
    <scope>NUCLEOTIDE SEQUENCE [LARGE SCALE GENOMIC DNA]</scope>
    <source>
        <strain evidence="8 9">SG4_A1</strain>
    </source>
</reference>
<evidence type="ECO:0000256" key="7">
    <source>
        <dbReference type="RuleBase" id="RU004466"/>
    </source>
</evidence>
<dbReference type="InterPro" id="IPR053378">
    <property type="entry name" value="Prenyl_diphosphate_synthase"/>
</dbReference>
<evidence type="ECO:0000256" key="4">
    <source>
        <dbReference type="ARBA" id="ARBA00022723"/>
    </source>
</evidence>
<comment type="cofactor">
    <cofactor evidence="1">
        <name>Mg(2+)</name>
        <dbReference type="ChEBI" id="CHEBI:18420"/>
    </cofactor>
</comment>
<dbReference type="SFLD" id="SFLDG01017">
    <property type="entry name" value="Polyprenyl_Transferase_Like"/>
    <property type="match status" value="1"/>
</dbReference>
<evidence type="ECO:0000256" key="2">
    <source>
        <dbReference type="ARBA" id="ARBA00006706"/>
    </source>
</evidence>
<dbReference type="RefSeq" id="WP_249512677.1">
    <property type="nucleotide sequence ID" value="NZ_CP093365.1"/>
</dbReference>
<evidence type="ECO:0000313" key="8">
    <source>
        <dbReference type="EMBL" id="UQS83451.1"/>
    </source>
</evidence>
<keyword evidence="6" id="KW-0414">Isoprene biosynthesis</keyword>
<dbReference type="NCBIfam" id="NF045485">
    <property type="entry name" value="FPPsyn"/>
    <property type="match status" value="1"/>
</dbReference>
<keyword evidence="4" id="KW-0479">Metal-binding</keyword>
<evidence type="ECO:0000256" key="5">
    <source>
        <dbReference type="ARBA" id="ARBA00022842"/>
    </source>
</evidence>
<evidence type="ECO:0000256" key="1">
    <source>
        <dbReference type="ARBA" id="ARBA00001946"/>
    </source>
</evidence>
<gene>
    <name evidence="8" type="ORF">MOO47_06675</name>
</gene>
<keyword evidence="3 7" id="KW-0808">Transferase</keyword>
<keyword evidence="5" id="KW-0460">Magnesium</keyword>